<dbReference type="InterPro" id="IPR020479">
    <property type="entry name" value="HD_metazoa"/>
</dbReference>
<proteinExistence type="predicted"/>
<dbReference type="PANTHER" id="PTHR24339:SF30">
    <property type="entry name" value="LATERAL MUSCLES SCARCER, ISOFORM B"/>
    <property type="match status" value="1"/>
</dbReference>
<feature type="compositionally biased region" description="Polar residues" evidence="7">
    <location>
        <begin position="76"/>
        <end position="87"/>
    </location>
</feature>
<dbReference type="GO" id="GO:0030182">
    <property type="term" value="P:neuron differentiation"/>
    <property type="evidence" value="ECO:0007669"/>
    <property type="project" value="TreeGrafter"/>
</dbReference>
<dbReference type="STRING" id="7176.B0WAL5"/>
<accession>B0WAL5</accession>
<evidence type="ECO:0000313" key="11">
    <source>
        <dbReference type="Proteomes" id="UP000002320"/>
    </source>
</evidence>
<dbReference type="GO" id="GO:0000978">
    <property type="term" value="F:RNA polymerase II cis-regulatory region sequence-specific DNA binding"/>
    <property type="evidence" value="ECO:0007669"/>
    <property type="project" value="TreeGrafter"/>
</dbReference>
<evidence type="ECO:0000256" key="3">
    <source>
        <dbReference type="ARBA" id="ARBA00023155"/>
    </source>
</evidence>
<evidence type="ECO:0000256" key="2">
    <source>
        <dbReference type="ARBA" id="ARBA00023125"/>
    </source>
</evidence>
<dbReference type="HOGENOM" id="CLU_060805_0_0_1"/>
<dbReference type="AlphaFoldDB" id="B0WAL5"/>
<dbReference type="GO" id="GO:0007420">
    <property type="term" value="P:brain development"/>
    <property type="evidence" value="ECO:0007669"/>
    <property type="project" value="TreeGrafter"/>
</dbReference>
<gene>
    <name evidence="10" type="primary">6035599</name>
    <name evidence="9" type="ORF">CpipJ_CPIJ003926</name>
</gene>
<dbReference type="PROSITE" id="PS50071">
    <property type="entry name" value="HOMEOBOX_2"/>
    <property type="match status" value="1"/>
</dbReference>
<feature type="DNA-binding region" description="Homeobox" evidence="5">
    <location>
        <begin position="152"/>
        <end position="211"/>
    </location>
</feature>
<evidence type="ECO:0000256" key="4">
    <source>
        <dbReference type="ARBA" id="ARBA00023242"/>
    </source>
</evidence>
<dbReference type="Proteomes" id="UP000002320">
    <property type="component" value="Unassembled WGS sequence"/>
</dbReference>
<evidence type="ECO:0000256" key="6">
    <source>
        <dbReference type="RuleBase" id="RU000682"/>
    </source>
</evidence>
<dbReference type="EnsemblMetazoa" id="CPIJ003926-RA">
    <property type="protein sequence ID" value="CPIJ003926-PA"/>
    <property type="gene ID" value="CPIJ003926"/>
</dbReference>
<feature type="compositionally biased region" description="Polar residues" evidence="7">
    <location>
        <begin position="122"/>
        <end position="146"/>
    </location>
</feature>
<dbReference type="GO" id="GO:0005634">
    <property type="term" value="C:nucleus"/>
    <property type="evidence" value="ECO:0007669"/>
    <property type="project" value="UniProtKB-SubCell"/>
</dbReference>
<dbReference type="SMART" id="SM00389">
    <property type="entry name" value="HOX"/>
    <property type="match status" value="1"/>
</dbReference>
<dbReference type="KEGG" id="cqu:CpipJ_CPIJ003926"/>
<sequence length="438" mass="48145">MISAGSRENCFALRQIFQDLDITYTSDEKHGKSVGKTRVPRVHFYIIMETINKGNQTNIKVKNNFSIEHLLAKPNNQNHSVQSQPSSDPRIVSFGHNSDISDGGNQHGDKMGNDQFMDGATSPDSSCNEELTDNCSEAASEESGTGANDDRKKRPRTAFSAAQIKALETEFERGKYLSVAKRTALAKSLHLTETQIKIWFQNRRTKWKRKYTSDVEQLASHYYSQLGIGNFARPMVVGDRLWLFSQTPGGPAPVQSLLLNGPPHMTPTHPSLRQFQPISPNQPTPSASQPQPPFATRPSNGYTVSYLHKPMGPTTFPNRLATSFKPISLEDPSGSYYKGPPELMEGYYGTMRKFGPTELVSGDLSPVSTGSGIADLERAFGNPSSLLNDHQMGKSHEGHAGLNLDGDSVTIGQQAGTLVETYTDSSSEIDCEEVDDKD</sequence>
<dbReference type="Gene3D" id="1.10.10.60">
    <property type="entry name" value="Homeodomain-like"/>
    <property type="match status" value="1"/>
</dbReference>
<feature type="compositionally biased region" description="Low complexity" evidence="7">
    <location>
        <begin position="279"/>
        <end position="289"/>
    </location>
</feature>
<name>B0WAL5_CULQU</name>
<reference evidence="9" key="1">
    <citation type="submission" date="2007-03" db="EMBL/GenBank/DDBJ databases">
        <title>Annotation of Culex pipiens quinquefasciatus.</title>
        <authorList>
            <consortium name="The Broad Institute Genome Sequencing Platform"/>
            <person name="Atkinson P.W."/>
            <person name="Hemingway J."/>
            <person name="Christensen B.M."/>
            <person name="Higgs S."/>
            <person name="Kodira C."/>
            <person name="Hannick L."/>
            <person name="Megy K."/>
            <person name="O'Leary S."/>
            <person name="Pearson M."/>
            <person name="Haas B.J."/>
            <person name="Mauceli E."/>
            <person name="Wortman J.R."/>
            <person name="Lee N.H."/>
            <person name="Guigo R."/>
            <person name="Stanke M."/>
            <person name="Alvarado L."/>
            <person name="Amedeo P."/>
            <person name="Antoine C.H."/>
            <person name="Arensburger P."/>
            <person name="Bidwell S.L."/>
            <person name="Crawford M."/>
            <person name="Camaro F."/>
            <person name="Devon K."/>
            <person name="Engels R."/>
            <person name="Hammond M."/>
            <person name="Howarth C."/>
            <person name="Koehrsen M."/>
            <person name="Lawson D."/>
            <person name="Montgomery P."/>
            <person name="Nene V."/>
            <person name="Nusbaum C."/>
            <person name="Puiu D."/>
            <person name="Romero-Severson J."/>
            <person name="Severson D.W."/>
            <person name="Shumway M."/>
            <person name="Sisk P."/>
            <person name="Stolte C."/>
            <person name="Zeng Q."/>
            <person name="Eisenstadt E."/>
            <person name="Fraser-Liggett C."/>
            <person name="Strausberg R."/>
            <person name="Galagan J."/>
            <person name="Birren B."/>
            <person name="Collins F.H."/>
        </authorList>
    </citation>
    <scope>NUCLEOTIDE SEQUENCE [LARGE SCALE GENOMIC DNA]</scope>
    <source>
        <strain evidence="9">JHB</strain>
    </source>
</reference>
<evidence type="ECO:0000313" key="9">
    <source>
        <dbReference type="EMBL" id="EDS41569.1"/>
    </source>
</evidence>
<keyword evidence="11" id="KW-1185">Reference proteome</keyword>
<feature type="domain" description="Homeobox" evidence="8">
    <location>
        <begin position="150"/>
        <end position="210"/>
    </location>
</feature>
<dbReference type="PROSITE" id="PS00027">
    <property type="entry name" value="HOMEOBOX_1"/>
    <property type="match status" value="1"/>
</dbReference>
<evidence type="ECO:0000256" key="1">
    <source>
        <dbReference type="ARBA" id="ARBA00004123"/>
    </source>
</evidence>
<dbReference type="EMBL" id="DS231873">
    <property type="protein sequence ID" value="EDS41569.1"/>
    <property type="molecule type" value="Genomic_DNA"/>
</dbReference>
<evidence type="ECO:0000313" key="10">
    <source>
        <dbReference type="EnsemblMetazoa" id="CPIJ003926-PA"/>
    </source>
</evidence>
<dbReference type="FunFam" id="1.10.10.60:FF:000397">
    <property type="entry name" value="Blast:Homeobox protein Hmx"/>
    <property type="match status" value="1"/>
</dbReference>
<dbReference type="SUPFAM" id="SSF46689">
    <property type="entry name" value="Homeodomain-like"/>
    <property type="match status" value="1"/>
</dbReference>
<dbReference type="InterPro" id="IPR017970">
    <property type="entry name" value="Homeobox_CS"/>
</dbReference>
<feature type="compositionally biased region" description="Polar residues" evidence="7">
    <location>
        <begin position="95"/>
        <end position="104"/>
    </location>
</feature>
<dbReference type="InterPro" id="IPR001356">
    <property type="entry name" value="HD"/>
</dbReference>
<dbReference type="Pfam" id="PF00046">
    <property type="entry name" value="Homeodomain"/>
    <property type="match status" value="1"/>
</dbReference>
<dbReference type="PANTHER" id="PTHR24339">
    <property type="entry name" value="HOMEOBOX PROTEIN EMX-RELATED"/>
    <property type="match status" value="1"/>
</dbReference>
<evidence type="ECO:0000259" key="8">
    <source>
        <dbReference type="PROSITE" id="PS50071"/>
    </source>
</evidence>
<feature type="region of interest" description="Disordered" evidence="7">
    <location>
        <begin position="262"/>
        <end position="297"/>
    </location>
</feature>
<dbReference type="InParanoid" id="B0WAL5"/>
<dbReference type="PRINTS" id="PR00024">
    <property type="entry name" value="HOMEOBOX"/>
</dbReference>
<dbReference type="VEuPathDB" id="VectorBase:CQUJHB011470"/>
<keyword evidence="4 5" id="KW-0539">Nucleus</keyword>
<dbReference type="OrthoDB" id="6159439at2759"/>
<evidence type="ECO:0000256" key="7">
    <source>
        <dbReference type="SAM" id="MobiDB-lite"/>
    </source>
</evidence>
<dbReference type="GO" id="GO:0000981">
    <property type="term" value="F:DNA-binding transcription factor activity, RNA polymerase II-specific"/>
    <property type="evidence" value="ECO:0007669"/>
    <property type="project" value="InterPro"/>
</dbReference>
<comment type="subcellular location">
    <subcellularLocation>
        <location evidence="1 5 6">Nucleus</location>
    </subcellularLocation>
</comment>
<feature type="compositionally biased region" description="Polar residues" evidence="7">
    <location>
        <begin position="268"/>
        <end position="278"/>
    </location>
</feature>
<dbReference type="CDD" id="cd00086">
    <property type="entry name" value="homeodomain"/>
    <property type="match status" value="1"/>
</dbReference>
<organism>
    <name type="scientific">Culex quinquefasciatus</name>
    <name type="common">Southern house mosquito</name>
    <name type="synonym">Culex pungens</name>
    <dbReference type="NCBI Taxonomy" id="7176"/>
    <lineage>
        <taxon>Eukaryota</taxon>
        <taxon>Metazoa</taxon>
        <taxon>Ecdysozoa</taxon>
        <taxon>Arthropoda</taxon>
        <taxon>Hexapoda</taxon>
        <taxon>Insecta</taxon>
        <taxon>Pterygota</taxon>
        <taxon>Neoptera</taxon>
        <taxon>Endopterygota</taxon>
        <taxon>Diptera</taxon>
        <taxon>Nematocera</taxon>
        <taxon>Culicoidea</taxon>
        <taxon>Culicidae</taxon>
        <taxon>Culicinae</taxon>
        <taxon>Culicini</taxon>
        <taxon>Culex</taxon>
        <taxon>Culex</taxon>
    </lineage>
</organism>
<evidence type="ECO:0000256" key="5">
    <source>
        <dbReference type="PROSITE-ProRule" id="PRU00108"/>
    </source>
</evidence>
<protein>
    <recommendedName>
        <fullName evidence="8">Homeobox domain-containing protein</fullName>
    </recommendedName>
</protein>
<dbReference type="OMA" id="NFARPMV"/>
<dbReference type="InterPro" id="IPR050877">
    <property type="entry name" value="EMX-VAX-Noto_Homeobox_TFs"/>
</dbReference>
<dbReference type="eggNOG" id="KOG0485">
    <property type="taxonomic scope" value="Eukaryota"/>
</dbReference>
<reference evidence="10" key="2">
    <citation type="submission" date="2021-02" db="UniProtKB">
        <authorList>
            <consortium name="EnsemblMetazoa"/>
        </authorList>
    </citation>
    <scope>IDENTIFICATION</scope>
    <source>
        <strain evidence="10">JHB</strain>
    </source>
</reference>
<dbReference type="InterPro" id="IPR009057">
    <property type="entry name" value="Homeodomain-like_sf"/>
</dbReference>
<keyword evidence="3 5" id="KW-0371">Homeobox</keyword>
<keyword evidence="2 5" id="KW-0238">DNA-binding</keyword>
<feature type="region of interest" description="Disordered" evidence="7">
    <location>
        <begin position="76"/>
        <end position="156"/>
    </location>
</feature>
<dbReference type="VEuPathDB" id="VectorBase:CPIJ003926"/>